<gene>
    <name evidence="3" type="ORF">EFB14_21375</name>
    <name evidence="2" type="ORF">GGQ65_004083</name>
</gene>
<dbReference type="SUPFAM" id="SSF48208">
    <property type="entry name" value="Six-hairpin glycosidases"/>
    <property type="match status" value="1"/>
</dbReference>
<proteinExistence type="predicted"/>
<keyword evidence="4" id="KW-1185">Reference proteome</keyword>
<evidence type="ECO:0000313" key="3">
    <source>
        <dbReference type="EMBL" id="RUM10815.1"/>
    </source>
</evidence>
<keyword evidence="2" id="KW-0326">Glycosidase</keyword>
<dbReference type="AlphaFoldDB" id="A0A7W6FKD5"/>
<evidence type="ECO:0000256" key="1">
    <source>
        <dbReference type="ARBA" id="ARBA00022801"/>
    </source>
</evidence>
<dbReference type="RefSeq" id="WP_126828763.1">
    <property type="nucleotide sequence ID" value="NZ_JACIDG010000010.1"/>
</dbReference>
<dbReference type="Pfam" id="PF07470">
    <property type="entry name" value="Glyco_hydro_88"/>
    <property type="match status" value="1"/>
</dbReference>
<dbReference type="GO" id="GO:0005975">
    <property type="term" value="P:carbohydrate metabolic process"/>
    <property type="evidence" value="ECO:0007669"/>
    <property type="project" value="InterPro"/>
</dbReference>
<dbReference type="EMBL" id="RJJU01000011">
    <property type="protein sequence ID" value="RUM10815.1"/>
    <property type="molecule type" value="Genomic_DNA"/>
</dbReference>
<protein>
    <submittedName>
        <fullName evidence="3">Glycoside hydrolase family 105 protein</fullName>
    </submittedName>
    <submittedName>
        <fullName evidence="2">Unsaturated rhamnogalacturonyl hydrolase</fullName>
        <ecNumber evidence="2">3.2.1.172</ecNumber>
    </submittedName>
</protein>
<evidence type="ECO:0000313" key="4">
    <source>
        <dbReference type="Proteomes" id="UP000272004"/>
    </source>
</evidence>
<dbReference type="EC" id="3.2.1.172" evidence="2"/>
<dbReference type="InterPro" id="IPR012341">
    <property type="entry name" value="6hp_glycosidase-like_sf"/>
</dbReference>
<keyword evidence="1 2" id="KW-0378">Hydrolase</keyword>
<accession>A0A7W6FKD5</accession>
<dbReference type="Proteomes" id="UP000272004">
    <property type="component" value="Unassembled WGS sequence"/>
</dbReference>
<dbReference type="GO" id="GO:0102211">
    <property type="term" value="F:unsaturated rhamnogalacturonyl hydrolase activity"/>
    <property type="evidence" value="ECO:0007669"/>
    <property type="project" value="UniProtKB-EC"/>
</dbReference>
<dbReference type="EMBL" id="JACIDG010000010">
    <property type="protein sequence ID" value="MBB3916774.1"/>
    <property type="molecule type" value="Genomic_DNA"/>
</dbReference>
<dbReference type="InterPro" id="IPR010905">
    <property type="entry name" value="Glyco_hydro_88"/>
</dbReference>
<dbReference type="PANTHER" id="PTHR33886">
    <property type="entry name" value="UNSATURATED RHAMNOGALACTURONAN HYDROLASE (EUROFUNG)"/>
    <property type="match status" value="1"/>
</dbReference>
<reference evidence="3 4" key="1">
    <citation type="submission" date="2018-11" db="EMBL/GenBank/DDBJ databases">
        <authorList>
            <person name="Huo Y."/>
        </authorList>
    </citation>
    <scope>NUCLEOTIDE SEQUENCE [LARGE SCALE GENOMIC DNA]</scope>
    <source>
        <strain evidence="3 4">CCBAU 33202</strain>
    </source>
</reference>
<evidence type="ECO:0000313" key="2">
    <source>
        <dbReference type="EMBL" id="MBB3916774.1"/>
    </source>
</evidence>
<dbReference type="InterPro" id="IPR008928">
    <property type="entry name" value="6-hairpin_glycosidase_sf"/>
</dbReference>
<name>A0A7W6FKD5_9HYPH</name>
<dbReference type="Gene3D" id="1.50.10.10">
    <property type="match status" value="1"/>
</dbReference>
<dbReference type="Proteomes" id="UP000545490">
    <property type="component" value="Unassembled WGS sequence"/>
</dbReference>
<sequence length="364" mass="40660">MNTTSVDNAALLTTIDRVATAFSRLRGIKEGLVADSAASGIQFDEWDWEVGVGLYGFLRRAISANDQKALQELVVWYSGQIERGLPPRQINSTAPMLPLAILVQHVDRPDFRALVEDWAEWLVKELPKTEDGGFQHVVKERLNDGELWDDTLFMAGLFLAQAGVLCGRNDWIDEAVYQFVIHTRYLSDPVSGLWYHGWTFNGRHNFANAFWARGNAWITVAIPELFDLVSTLSEKDRRFLSNVLVSQVRSLKKYQRPDGMFTTLLDDPSSPLETSATAGIAYGMLRAIDAGILDKSDKVHAERALAAVLAEIDEEGVVHGVSDGTPMGHDLDFYRRIPNLPTPYGQALTMLLLTEVLIESGRRQ</sequence>
<organism evidence="2 5">
    <name type="scientific">Rhizobium fabae</name>
    <dbReference type="NCBI Taxonomy" id="573179"/>
    <lineage>
        <taxon>Bacteria</taxon>
        <taxon>Pseudomonadati</taxon>
        <taxon>Pseudomonadota</taxon>
        <taxon>Alphaproteobacteria</taxon>
        <taxon>Hyphomicrobiales</taxon>
        <taxon>Rhizobiaceae</taxon>
        <taxon>Rhizobium/Agrobacterium group</taxon>
        <taxon>Rhizobium</taxon>
    </lineage>
</organism>
<evidence type="ECO:0000313" key="5">
    <source>
        <dbReference type="Proteomes" id="UP000545490"/>
    </source>
</evidence>
<dbReference type="PANTHER" id="PTHR33886:SF8">
    <property type="entry name" value="UNSATURATED RHAMNOGALACTURONAN HYDROLASE (EUROFUNG)"/>
    <property type="match status" value="1"/>
</dbReference>
<dbReference type="InterPro" id="IPR052043">
    <property type="entry name" value="PolySaccharide_Degr_Enz"/>
</dbReference>
<reference evidence="2 5" key="2">
    <citation type="submission" date="2020-08" db="EMBL/GenBank/DDBJ databases">
        <title>Genomic Encyclopedia of Type Strains, Phase IV (KMG-IV): sequencing the most valuable type-strain genomes for metagenomic binning, comparative biology and taxonomic classification.</title>
        <authorList>
            <person name="Goeker M."/>
        </authorList>
    </citation>
    <scope>NUCLEOTIDE SEQUENCE [LARGE SCALE GENOMIC DNA]</scope>
    <source>
        <strain evidence="2 5">DSM 19331</strain>
    </source>
</reference>
<comment type="caution">
    <text evidence="2">The sequence shown here is derived from an EMBL/GenBank/DDBJ whole genome shotgun (WGS) entry which is preliminary data.</text>
</comment>